<feature type="compositionally biased region" description="Basic and acidic residues" evidence="1">
    <location>
        <begin position="573"/>
        <end position="592"/>
    </location>
</feature>
<evidence type="ECO:0000313" key="3">
    <source>
        <dbReference type="Proteomes" id="UP001239213"/>
    </source>
</evidence>
<keyword evidence="3" id="KW-1185">Reference proteome</keyword>
<evidence type="ECO:0000256" key="1">
    <source>
        <dbReference type="SAM" id="MobiDB-lite"/>
    </source>
</evidence>
<proteinExistence type="predicted"/>
<sequence length="827" mass="91360">MLPLSIGNNVFSALFVSNSGGPGRTRPLSGKALEHDSGSLSFSPTIIQISIAGSKSRRNECSSGLGSFFMIPGLLASFCSTGGPFVDGLHNSQINVRFLSRTCFAQYHGPYKDLGPNGRDILDFASRRLDRSKNGLRCAARRLPSAPEPQSNGSYTKIEYFAAGNFVAAFKGCLGPRARLSAFPSTKTSAHITLDIARDAPFTTMNMAEQTDGYITQSSRMSRWRVGCRDPKEWYDGRQKTARWVSKQQVQPDSTRGRINFGMGSSHPAPNVLFLPIGHNGTRLDITDTALEFFFPHVWSRDCNIDGFRTAMVDDVLCPSLSPSFLVMEAEHCFTLKMPDLQAGIYFPIRRFFDDGGCDKRDETIWPATRCITVAKFPASFPTPILNDMYSKGQKEAHGFLLRGRRSIAAAGANHGGRQQTGKAYFCMDLGEDGPMSGLYLYIGEGFMAGLSQFLPGTRRFFGLCLATAEESNRLPAPRLPKSEDLLFDFVWVRSIAAYYLSTVCYGSLGTDTYTICLTTDTQLQKDIGGLSKPNKLLHLTGGGEMIFTVLIRRQPGETWTLEASIKKSSKQQARDAEEGTRSQKEKRDKTKEVWVVDPGSPRFLQRHVARRTSYAAYSFSRIIPSGLVGSGTLDKAQSESPEDSDSRFQIHKHEILVWLRAPFAISVVVVGPAYGPAKEGIDGRIANRSTQSHGNMAFVCTRIMDRSMTLVDIITVDNVEYDGRARPGRAIKGKTLMWAEIEVRNLDAPFKPIGLTVTPNFQNEATPGATKIFLQRLFFFFFSLALPAPTLVDGGGARAHLPWFTGQPHNTSSLPRPFPSWLFFVI</sequence>
<evidence type="ECO:0000313" key="2">
    <source>
        <dbReference type="EMBL" id="KAK1445328.1"/>
    </source>
</evidence>
<dbReference type="AlphaFoldDB" id="A0AAI9TTT2"/>
<protein>
    <submittedName>
        <fullName evidence="2">Uncharacterized protein</fullName>
    </submittedName>
</protein>
<feature type="region of interest" description="Disordered" evidence="1">
    <location>
        <begin position="565"/>
        <end position="592"/>
    </location>
</feature>
<name>A0AAI9TTT2_9PEZI</name>
<reference evidence="2" key="1">
    <citation type="submission" date="2016-11" db="EMBL/GenBank/DDBJ databases">
        <title>The genome sequence of Colletotrichum cuscutae.</title>
        <authorList>
            <person name="Baroncelli R."/>
        </authorList>
    </citation>
    <scope>NUCLEOTIDE SEQUENCE</scope>
    <source>
        <strain evidence="2">IMI 304802</strain>
    </source>
</reference>
<gene>
    <name evidence="2" type="ORF">CCUS01_12655</name>
</gene>
<dbReference type="Proteomes" id="UP001239213">
    <property type="component" value="Unassembled WGS sequence"/>
</dbReference>
<accession>A0AAI9TTT2</accession>
<comment type="caution">
    <text evidence="2">The sequence shown here is derived from an EMBL/GenBank/DDBJ whole genome shotgun (WGS) entry which is preliminary data.</text>
</comment>
<organism evidence="2 3">
    <name type="scientific">Colletotrichum cuscutae</name>
    <dbReference type="NCBI Taxonomy" id="1209917"/>
    <lineage>
        <taxon>Eukaryota</taxon>
        <taxon>Fungi</taxon>
        <taxon>Dikarya</taxon>
        <taxon>Ascomycota</taxon>
        <taxon>Pezizomycotina</taxon>
        <taxon>Sordariomycetes</taxon>
        <taxon>Hypocreomycetidae</taxon>
        <taxon>Glomerellales</taxon>
        <taxon>Glomerellaceae</taxon>
        <taxon>Colletotrichum</taxon>
        <taxon>Colletotrichum acutatum species complex</taxon>
    </lineage>
</organism>
<dbReference type="EMBL" id="MPDP01000324">
    <property type="protein sequence ID" value="KAK1445328.1"/>
    <property type="molecule type" value="Genomic_DNA"/>
</dbReference>